<dbReference type="InterPro" id="IPR050955">
    <property type="entry name" value="Plant_Biomass_Hydrol_Est"/>
</dbReference>
<dbReference type="OrthoDB" id="9767239at2"/>
<dbReference type="InterPro" id="IPR010126">
    <property type="entry name" value="Esterase_phb"/>
</dbReference>
<dbReference type="EMBL" id="CP034328">
    <property type="protein sequence ID" value="AZL57726.1"/>
    <property type="molecule type" value="Genomic_DNA"/>
</dbReference>
<name>A0A3S8U2B7_9RHOB</name>
<evidence type="ECO:0000256" key="1">
    <source>
        <dbReference type="ARBA" id="ARBA00022729"/>
    </source>
</evidence>
<evidence type="ECO:0000313" key="4">
    <source>
        <dbReference type="Proteomes" id="UP000282002"/>
    </source>
</evidence>
<dbReference type="RefSeq" id="WP_125323924.1">
    <property type="nucleotide sequence ID" value="NZ_CP034328.1"/>
</dbReference>
<dbReference type="AlphaFoldDB" id="A0A3S8U2B7"/>
<proteinExistence type="predicted"/>
<dbReference type="InterPro" id="IPR029058">
    <property type="entry name" value="AB_hydrolase_fold"/>
</dbReference>
<dbReference type="Proteomes" id="UP000282002">
    <property type="component" value="Chromosome"/>
</dbReference>
<keyword evidence="2" id="KW-0378">Hydrolase</keyword>
<keyword evidence="1" id="KW-0732">Signal</keyword>
<organism evidence="3 4">
    <name type="scientific">Tabrizicola piscis</name>
    <dbReference type="NCBI Taxonomy" id="2494374"/>
    <lineage>
        <taxon>Bacteria</taxon>
        <taxon>Pseudomonadati</taxon>
        <taxon>Pseudomonadota</taxon>
        <taxon>Alphaproteobacteria</taxon>
        <taxon>Rhodobacterales</taxon>
        <taxon>Paracoccaceae</taxon>
        <taxon>Tabrizicola</taxon>
    </lineage>
</organism>
<dbReference type="Gene3D" id="3.40.50.1820">
    <property type="entry name" value="alpha/beta hydrolase"/>
    <property type="match status" value="1"/>
</dbReference>
<dbReference type="KEGG" id="taw:EI545_02025"/>
<dbReference type="GO" id="GO:0005576">
    <property type="term" value="C:extracellular region"/>
    <property type="evidence" value="ECO:0007669"/>
    <property type="project" value="InterPro"/>
</dbReference>
<reference evidence="3 4" key="1">
    <citation type="submission" date="2018-12" db="EMBL/GenBank/DDBJ databases">
        <title>Complete genome sequencing of Tabrizicola sp. K13M18.</title>
        <authorList>
            <person name="Bae J.-W."/>
        </authorList>
    </citation>
    <scope>NUCLEOTIDE SEQUENCE [LARGE SCALE GENOMIC DNA]</scope>
    <source>
        <strain evidence="3 4">K13M18</strain>
    </source>
</reference>
<accession>A0A3S8U2B7</accession>
<sequence>MKIFNARSLGAAVRQMRAASSASNYANDLVQRTLAVHGLASGPIAATPGSMPDAAKPKARVARPAAKTARSRSSTTLPAGATFVEDQFSCAEGTRRFLTYLPASATDGLQGLVVMLHGCTQTPEDFAAGTRMNELAEAHRLVIVYPHQSRGENAQSCWNWFRRGDQRRERGEPAILSGVAASVASRHDIPKDKVFVAGLSAGGAMAAILGETYPDVFAAIGVHSGLPVESAKDVPSAFAAMSGNPMQRMSTKKTPAARTIVLHGLSDGTVHPGNGHEIVRQALDQGPDQTIQTEERSKANGRSYARIVTSDADGASLVEHWEIEGLGHAWSGGSRAGSYTDPTGPDASAEMIRFFLGGDQQR</sequence>
<dbReference type="GO" id="GO:0016787">
    <property type="term" value="F:hydrolase activity"/>
    <property type="evidence" value="ECO:0007669"/>
    <property type="project" value="UniProtKB-KW"/>
</dbReference>
<gene>
    <name evidence="3" type="ORF">EI545_02025</name>
</gene>
<dbReference type="PANTHER" id="PTHR43037">
    <property type="entry name" value="UNNAMED PRODUCT-RELATED"/>
    <property type="match status" value="1"/>
</dbReference>
<dbReference type="NCBIfam" id="TIGR01840">
    <property type="entry name" value="esterase_phb"/>
    <property type="match status" value="1"/>
</dbReference>
<evidence type="ECO:0000256" key="2">
    <source>
        <dbReference type="ARBA" id="ARBA00022801"/>
    </source>
</evidence>
<dbReference type="PANTHER" id="PTHR43037:SF1">
    <property type="entry name" value="BLL1128 PROTEIN"/>
    <property type="match status" value="1"/>
</dbReference>
<evidence type="ECO:0000313" key="3">
    <source>
        <dbReference type="EMBL" id="AZL57726.1"/>
    </source>
</evidence>
<keyword evidence="4" id="KW-1185">Reference proteome</keyword>
<dbReference type="SUPFAM" id="SSF53474">
    <property type="entry name" value="alpha/beta-Hydrolases"/>
    <property type="match status" value="2"/>
</dbReference>
<protein>
    <submittedName>
        <fullName evidence="3">PHB depolymerase family esterase</fullName>
    </submittedName>
</protein>
<dbReference type="Pfam" id="PF10503">
    <property type="entry name" value="Esterase_PHB"/>
    <property type="match status" value="1"/>
</dbReference>